<dbReference type="PIRSF" id="PIRSF019015">
    <property type="entry name" value="P60_peptidase_YkfC"/>
    <property type="match status" value="1"/>
</dbReference>
<evidence type="ECO:0000313" key="6">
    <source>
        <dbReference type="EMBL" id="GAA4867091.1"/>
    </source>
</evidence>
<gene>
    <name evidence="6" type="ORF">GCM10023332_19300</name>
</gene>
<keyword evidence="4" id="KW-0788">Thiol protease</keyword>
<dbReference type="Pfam" id="PF00877">
    <property type="entry name" value="NLPC_P60"/>
    <property type="match status" value="1"/>
</dbReference>
<evidence type="ECO:0000259" key="5">
    <source>
        <dbReference type="PROSITE" id="PS51935"/>
    </source>
</evidence>
<dbReference type="InterPro" id="IPR039439">
    <property type="entry name" value="SH3b1_dom"/>
</dbReference>
<evidence type="ECO:0000256" key="3">
    <source>
        <dbReference type="ARBA" id="ARBA00022801"/>
    </source>
</evidence>
<comment type="caution">
    <text evidence="6">The sequence shown here is derived from an EMBL/GenBank/DDBJ whole genome shotgun (WGS) entry which is preliminary data.</text>
</comment>
<name>A0ABP9E347_9GAMM</name>
<dbReference type="InterPro" id="IPR038765">
    <property type="entry name" value="Papain-like_cys_pep_sf"/>
</dbReference>
<dbReference type="Pfam" id="PF12913">
    <property type="entry name" value="SH3_6"/>
    <property type="match status" value="1"/>
</dbReference>
<reference evidence="7" key="1">
    <citation type="journal article" date="2019" name="Int. J. Syst. Evol. Microbiol.">
        <title>The Global Catalogue of Microorganisms (GCM) 10K type strain sequencing project: providing services to taxonomists for standard genome sequencing and annotation.</title>
        <authorList>
            <consortium name="The Broad Institute Genomics Platform"/>
            <consortium name="The Broad Institute Genome Sequencing Center for Infectious Disease"/>
            <person name="Wu L."/>
            <person name="Ma J."/>
        </authorList>
    </citation>
    <scope>NUCLEOTIDE SEQUENCE [LARGE SCALE GENOMIC DNA]</scope>
    <source>
        <strain evidence="7">JCM 18392</strain>
    </source>
</reference>
<dbReference type="Gene3D" id="3.90.1720.10">
    <property type="entry name" value="endopeptidase domain like (from Nostoc punctiforme)"/>
    <property type="match status" value="1"/>
</dbReference>
<accession>A0ABP9E347</accession>
<evidence type="ECO:0000313" key="7">
    <source>
        <dbReference type="Proteomes" id="UP001501323"/>
    </source>
</evidence>
<evidence type="ECO:0000256" key="1">
    <source>
        <dbReference type="ARBA" id="ARBA00007074"/>
    </source>
</evidence>
<proteinExistence type="inferred from homology"/>
<feature type="domain" description="NlpC/P60" evidence="5">
    <location>
        <begin position="274"/>
        <end position="428"/>
    </location>
</feature>
<evidence type="ECO:0000256" key="4">
    <source>
        <dbReference type="ARBA" id="ARBA00022807"/>
    </source>
</evidence>
<dbReference type="PROSITE" id="PS51935">
    <property type="entry name" value="NLPC_P60"/>
    <property type="match status" value="1"/>
</dbReference>
<protein>
    <submittedName>
        <fullName evidence="6">SH3 domain-containing protein</fullName>
    </submittedName>
</protein>
<comment type="similarity">
    <text evidence="1">Belongs to the peptidase C40 family.</text>
</comment>
<dbReference type="SUPFAM" id="SSF54001">
    <property type="entry name" value="Cysteine proteinases"/>
    <property type="match status" value="1"/>
</dbReference>
<evidence type="ECO:0000256" key="2">
    <source>
        <dbReference type="ARBA" id="ARBA00022670"/>
    </source>
</evidence>
<keyword evidence="7" id="KW-1185">Reference proteome</keyword>
<sequence length="429" mass="47766">MQAARLDPDYWIRRLDQPDRIVLDAAAIRRLNASLVAEEPSLHDLESLPALLPAGQVRSWIEALSVEPTRQLHGVDGHALPRQAFERLRENLALDAIPERQPVRYGLVVRRADLRTFPTRLRVFREPGDTDIDRFQESALFPGTPVAITHESRDGDWFFVVAPNYAAWIEQRHVALGSKRDVFDYTRRKPFRVVTDPTVRTVHAPEAPRVSGLQLDMGVRVPALDRWPADQPVNGQHPGFGHAVQLPVRSESGLLEFSPALLPRRAGLADDYLSLTRANLLRQAFNFLGERYGWGHAYDARDCSGFVAEVYRSFGLQLPRNTGDQSRSKALDRIDVSALDSRGERRAVVDGTAAGDLVYIPGHVMMVVGHVGGEPWVIHDIHGMNLRAADGGTRRVVLNAVVVTPLLPMLADDGTPILDHVTTIVRIGR</sequence>
<keyword evidence="3" id="KW-0378">Hydrolase</keyword>
<keyword evidence="2" id="KW-0645">Protease</keyword>
<dbReference type="Proteomes" id="UP001501323">
    <property type="component" value="Unassembled WGS sequence"/>
</dbReference>
<organism evidence="6 7">
    <name type="scientific">Luteimonas vadosa</name>
    <dbReference type="NCBI Taxonomy" id="1165507"/>
    <lineage>
        <taxon>Bacteria</taxon>
        <taxon>Pseudomonadati</taxon>
        <taxon>Pseudomonadota</taxon>
        <taxon>Gammaproteobacteria</taxon>
        <taxon>Lysobacterales</taxon>
        <taxon>Lysobacteraceae</taxon>
        <taxon>Luteimonas</taxon>
    </lineage>
</organism>
<dbReference type="EMBL" id="BAABJY010000002">
    <property type="protein sequence ID" value="GAA4867091.1"/>
    <property type="molecule type" value="Genomic_DNA"/>
</dbReference>
<dbReference type="InterPro" id="IPR000064">
    <property type="entry name" value="NLP_P60_dom"/>
</dbReference>
<dbReference type="InterPro" id="IPR027017">
    <property type="entry name" value="P60_peptidase_YkfC"/>
</dbReference>